<dbReference type="PANTHER" id="PTHR18945">
    <property type="entry name" value="NEUROTRANSMITTER GATED ION CHANNEL"/>
    <property type="match status" value="1"/>
</dbReference>
<feature type="domain" description="Neurotransmitter-gated ion-channel ligand-binding" evidence="12">
    <location>
        <begin position="20"/>
        <end position="231"/>
    </location>
</feature>
<evidence type="ECO:0000256" key="3">
    <source>
        <dbReference type="ARBA" id="ARBA00022448"/>
    </source>
</evidence>
<reference evidence="16" key="1">
    <citation type="submission" date="2016-06" db="UniProtKB">
        <authorList>
            <consortium name="WormBaseParasite"/>
        </authorList>
    </citation>
    <scope>IDENTIFICATION</scope>
</reference>
<keyword evidence="15" id="KW-1185">Reference proteome</keyword>
<dbReference type="CDD" id="cd19049">
    <property type="entry name" value="LGIC_TM_anion"/>
    <property type="match status" value="1"/>
</dbReference>
<dbReference type="AlphaFoldDB" id="A0A183AKT1"/>
<keyword evidence="3 11" id="KW-0813">Transport</keyword>
<dbReference type="InterPro" id="IPR036719">
    <property type="entry name" value="Neuro-gated_channel_TM_sf"/>
</dbReference>
<dbReference type="InterPro" id="IPR006029">
    <property type="entry name" value="Neurotrans-gated_channel_TM"/>
</dbReference>
<dbReference type="OrthoDB" id="407674at2759"/>
<keyword evidence="5 11" id="KW-0812">Transmembrane</keyword>
<organism evidence="16">
    <name type="scientific">Echinostoma caproni</name>
    <dbReference type="NCBI Taxonomy" id="27848"/>
    <lineage>
        <taxon>Eukaryota</taxon>
        <taxon>Metazoa</taxon>
        <taxon>Spiralia</taxon>
        <taxon>Lophotrochozoa</taxon>
        <taxon>Platyhelminthes</taxon>
        <taxon>Trematoda</taxon>
        <taxon>Digenea</taxon>
        <taxon>Plagiorchiida</taxon>
        <taxon>Echinostomata</taxon>
        <taxon>Echinostomatoidea</taxon>
        <taxon>Echinostomatidae</taxon>
        <taxon>Echinostoma</taxon>
    </lineage>
</organism>
<keyword evidence="6" id="KW-0732">Signal</keyword>
<dbReference type="InterPro" id="IPR038050">
    <property type="entry name" value="Neuro_actylchol_rec"/>
</dbReference>
<dbReference type="PRINTS" id="PR00253">
    <property type="entry name" value="GABAARECEPTR"/>
</dbReference>
<feature type="transmembrane region" description="Helical" evidence="11">
    <location>
        <begin position="232"/>
        <end position="255"/>
    </location>
</feature>
<dbReference type="PRINTS" id="PR00252">
    <property type="entry name" value="NRIONCHANNEL"/>
</dbReference>
<feature type="domain" description="Neurotransmitter-gated ion-channel transmembrane" evidence="13">
    <location>
        <begin position="239"/>
        <end position="497"/>
    </location>
</feature>
<dbReference type="PROSITE" id="PS00236">
    <property type="entry name" value="NEUROTR_ION_CHANNEL"/>
    <property type="match status" value="1"/>
</dbReference>
<keyword evidence="9 11" id="KW-0472">Membrane</keyword>
<dbReference type="InterPro" id="IPR006202">
    <property type="entry name" value="Neur_chan_lig-bd"/>
</dbReference>
<evidence type="ECO:0000259" key="13">
    <source>
        <dbReference type="Pfam" id="PF02932"/>
    </source>
</evidence>
<keyword evidence="10 11" id="KW-0407">Ion channel</keyword>
<evidence type="ECO:0000256" key="10">
    <source>
        <dbReference type="ARBA" id="ARBA00023303"/>
    </source>
</evidence>
<evidence type="ECO:0000313" key="14">
    <source>
        <dbReference type="EMBL" id="VDP81451.1"/>
    </source>
</evidence>
<dbReference type="WBParaSite" id="ECPE_0000758201-mRNA-1">
    <property type="protein sequence ID" value="ECPE_0000758201-mRNA-1"/>
    <property type="gene ID" value="ECPE_0000758201"/>
</dbReference>
<dbReference type="Gene3D" id="2.70.170.10">
    <property type="entry name" value="Neurotransmitter-gated ion-channel ligand-binding domain"/>
    <property type="match status" value="1"/>
</dbReference>
<protein>
    <submittedName>
        <fullName evidence="16">Glycine receptor subunit alphaZ1</fullName>
    </submittedName>
</protein>
<dbReference type="InterPro" id="IPR036734">
    <property type="entry name" value="Neur_chan_lig-bd_sf"/>
</dbReference>
<comment type="similarity">
    <text evidence="11">Belongs to the ligand-gated ion channel (TC 1.A.9) family.</text>
</comment>
<dbReference type="Gene3D" id="1.20.58.390">
    <property type="entry name" value="Neurotransmitter-gated ion-channel transmembrane domain"/>
    <property type="match status" value="1"/>
</dbReference>
<dbReference type="InterPro" id="IPR006028">
    <property type="entry name" value="GABAA/Glycine_rcpt"/>
</dbReference>
<evidence type="ECO:0000313" key="16">
    <source>
        <dbReference type="WBParaSite" id="ECPE_0000758201-mRNA-1"/>
    </source>
</evidence>
<evidence type="ECO:0000256" key="9">
    <source>
        <dbReference type="ARBA" id="ARBA00023136"/>
    </source>
</evidence>
<feature type="transmembrane region" description="Helical" evidence="11">
    <location>
        <begin position="267"/>
        <end position="286"/>
    </location>
</feature>
<dbReference type="Pfam" id="PF02932">
    <property type="entry name" value="Neur_chan_memb"/>
    <property type="match status" value="1"/>
</dbReference>
<accession>A0A183AKT1</accession>
<evidence type="ECO:0000256" key="4">
    <source>
        <dbReference type="ARBA" id="ARBA00022475"/>
    </source>
</evidence>
<dbReference type="Pfam" id="PF02931">
    <property type="entry name" value="Neur_chan_LBD"/>
    <property type="match status" value="1"/>
</dbReference>
<dbReference type="SUPFAM" id="SSF63712">
    <property type="entry name" value="Nicotinic receptor ligand binding domain-like"/>
    <property type="match status" value="1"/>
</dbReference>
<dbReference type="InterPro" id="IPR006201">
    <property type="entry name" value="Neur_channel"/>
</dbReference>
<dbReference type="EMBL" id="UZAN01044780">
    <property type="protein sequence ID" value="VDP81451.1"/>
    <property type="molecule type" value="Genomic_DNA"/>
</dbReference>
<gene>
    <name evidence="14" type="ORF">ECPE_LOCUS7566</name>
</gene>
<evidence type="ECO:0000256" key="11">
    <source>
        <dbReference type="RuleBase" id="RU000687"/>
    </source>
</evidence>
<evidence type="ECO:0000256" key="2">
    <source>
        <dbReference type="ARBA" id="ARBA00004236"/>
    </source>
</evidence>
<reference evidence="14 15" key="2">
    <citation type="submission" date="2018-11" db="EMBL/GenBank/DDBJ databases">
        <authorList>
            <consortium name="Pathogen Informatics"/>
        </authorList>
    </citation>
    <scope>NUCLEOTIDE SEQUENCE [LARGE SCALE GENOMIC DNA]</scope>
    <source>
        <strain evidence="14 15">Egypt</strain>
    </source>
</reference>
<dbReference type="InterPro" id="IPR018000">
    <property type="entry name" value="Neurotransmitter_ion_chnl_CS"/>
</dbReference>
<comment type="subcellular location">
    <subcellularLocation>
        <location evidence="2">Cell membrane</location>
    </subcellularLocation>
    <subcellularLocation>
        <location evidence="1">Membrane</location>
        <topology evidence="1">Multi-pass membrane protein</topology>
    </subcellularLocation>
</comment>
<dbReference type="GO" id="GO:0005886">
    <property type="term" value="C:plasma membrane"/>
    <property type="evidence" value="ECO:0007669"/>
    <property type="project" value="UniProtKB-SubCell"/>
</dbReference>
<name>A0A183AKT1_9TREM</name>
<dbReference type="CDD" id="cd18987">
    <property type="entry name" value="LGIC_ECD_anion"/>
    <property type="match status" value="1"/>
</dbReference>
<dbReference type="FunFam" id="2.70.170.10:FF:000065">
    <property type="entry name" value="Glutamate-gated chloride channel, putative"/>
    <property type="match status" value="1"/>
</dbReference>
<keyword evidence="7 11" id="KW-1133">Transmembrane helix</keyword>
<proteinExistence type="inferred from homology"/>
<dbReference type="SUPFAM" id="SSF90112">
    <property type="entry name" value="Neurotransmitter-gated ion-channel transmembrane pore"/>
    <property type="match status" value="1"/>
</dbReference>
<evidence type="ECO:0000256" key="1">
    <source>
        <dbReference type="ARBA" id="ARBA00004141"/>
    </source>
</evidence>
<dbReference type="NCBIfam" id="TIGR00860">
    <property type="entry name" value="LIC"/>
    <property type="match status" value="1"/>
</dbReference>
<dbReference type="Proteomes" id="UP000272942">
    <property type="component" value="Unassembled WGS sequence"/>
</dbReference>
<keyword evidence="8 11" id="KW-0406">Ion transport</keyword>
<dbReference type="GO" id="GO:0005230">
    <property type="term" value="F:extracellular ligand-gated monoatomic ion channel activity"/>
    <property type="evidence" value="ECO:0007669"/>
    <property type="project" value="InterPro"/>
</dbReference>
<keyword evidence="4" id="KW-1003">Cell membrane</keyword>
<dbReference type="GO" id="GO:0004888">
    <property type="term" value="F:transmembrane signaling receptor activity"/>
    <property type="evidence" value="ECO:0007669"/>
    <property type="project" value="InterPro"/>
</dbReference>
<feature type="transmembrane region" description="Helical" evidence="11">
    <location>
        <begin position="483"/>
        <end position="502"/>
    </location>
</feature>
<evidence type="ECO:0000256" key="8">
    <source>
        <dbReference type="ARBA" id="ARBA00023065"/>
    </source>
</evidence>
<evidence type="ECO:0000313" key="15">
    <source>
        <dbReference type="Proteomes" id="UP000272942"/>
    </source>
</evidence>
<evidence type="ECO:0000259" key="12">
    <source>
        <dbReference type="Pfam" id="PF02931"/>
    </source>
</evidence>
<feature type="transmembrane region" description="Helical" evidence="11">
    <location>
        <begin position="298"/>
        <end position="316"/>
    </location>
</feature>
<sequence length="508" mass="57582">MLCMGGSGAIVLNTSSLRDEIVETMFADYQSHVRPNELSRNQTVVVVYISISAITSVDVRNMEYTMDMLLRQTWKDPRLAWDHNPKFAHYKKNIVSPVFKDKIWLPDLFFRNGKEGRLHKMTCENLLIRIQPNGEVLYSQKITMRFSCTMELHTFPMDTQHCGMDIGSYGYTLEQLRFIWHNQSPVTLPPDLQISEFDPPKTVVPQDCSSLYQTSTGQYTCLNATFFLSRQLGYWLASTYLPNILIMVVSWLNFWVSLEAIPARVNLSLLTLLGVITQSTSIASSLPRVSYIKAIDVWTTACITFNSGVLLEFAIASHVSRRKKVSEWQNEVRKTVRSELARWCTACHQQYQQRGPSASMAYLTASGGRGLTERTLHYINSASAAATAMENTPIPDSPAHMSVRMTKSGLMALVSEKTSPYKSPRLDKKRATKMDLFEQASGEPGLHVLEAAQTDALLPPSAEPKKTTPKPPPINEIDSYSRFLFPACFLIYNCFYWLYYLVLVKQVN</sequence>
<evidence type="ECO:0000256" key="7">
    <source>
        <dbReference type="ARBA" id="ARBA00022989"/>
    </source>
</evidence>
<evidence type="ECO:0000256" key="6">
    <source>
        <dbReference type="ARBA" id="ARBA00022729"/>
    </source>
</evidence>
<evidence type="ECO:0000256" key="5">
    <source>
        <dbReference type="ARBA" id="ARBA00022692"/>
    </source>
</evidence>